<evidence type="ECO:0000313" key="2">
    <source>
        <dbReference type="Proteomes" id="UP000056419"/>
    </source>
</evidence>
<proteinExistence type="predicted"/>
<dbReference type="EMBL" id="LRGC01000021">
    <property type="protein sequence ID" value="KWR52365.1"/>
    <property type="molecule type" value="Genomic_DNA"/>
</dbReference>
<dbReference type="STRING" id="46506.AA415_02952"/>
<reference evidence="1 2" key="1">
    <citation type="journal article" date="2016" name="BMC Genomics">
        <title>Type VI secretion systems of human gut Bacteroidales segregate into three genetic architectures, two of which are contained on mobile genetic elements.</title>
        <authorList>
            <person name="Coyne M.J."/>
            <person name="Roelofs K.G."/>
            <person name="Comstock L.E."/>
        </authorList>
    </citation>
    <scope>NUCLEOTIDE SEQUENCE [LARGE SCALE GENOMIC DNA]</scope>
    <source>
        <strain evidence="1 2">CL09T03C01</strain>
    </source>
</reference>
<name>A0A108T319_BACSE</name>
<dbReference type="RefSeq" id="WP_060386528.1">
    <property type="nucleotide sequence ID" value="NZ_JAQNVT010000023.1"/>
</dbReference>
<comment type="caution">
    <text evidence="1">The sequence shown here is derived from an EMBL/GenBank/DDBJ whole genome shotgun (WGS) entry which is preliminary data.</text>
</comment>
<dbReference type="AlphaFoldDB" id="A0A108T319"/>
<dbReference type="PATRIC" id="fig|46506.5.peg.3183"/>
<dbReference type="Proteomes" id="UP000056419">
    <property type="component" value="Unassembled WGS sequence"/>
</dbReference>
<sequence length="105" mass="12072">MNYSINPKLNAVMKTIELQLLSKGTDKQEALQIIRQYIKAFPKEPDYNLAQYGGMLVSPYDVRELNIQCGYSVASQNNISDERIWYKYLLRVGLVARELIKTNGL</sequence>
<protein>
    <submittedName>
        <fullName evidence="1">Uncharacterized protein</fullName>
    </submittedName>
</protein>
<accession>A0A108T319</accession>
<evidence type="ECO:0000313" key="1">
    <source>
        <dbReference type="EMBL" id="KWR52365.1"/>
    </source>
</evidence>
<gene>
    <name evidence="1" type="ORF">AA415_02952</name>
</gene>
<organism evidence="1 2">
    <name type="scientific">Bacteroides stercoris</name>
    <dbReference type="NCBI Taxonomy" id="46506"/>
    <lineage>
        <taxon>Bacteria</taxon>
        <taxon>Pseudomonadati</taxon>
        <taxon>Bacteroidota</taxon>
        <taxon>Bacteroidia</taxon>
        <taxon>Bacteroidales</taxon>
        <taxon>Bacteroidaceae</taxon>
        <taxon>Bacteroides</taxon>
    </lineage>
</organism>
<keyword evidence="2" id="KW-1185">Reference proteome</keyword>